<proteinExistence type="predicted"/>
<dbReference type="KEGG" id="afy:BW247_11400"/>
<accession>A0A1P8ULI0</accession>
<evidence type="ECO:0000313" key="3">
    <source>
        <dbReference type="EMBL" id="APZ44687.1"/>
    </source>
</evidence>
<evidence type="ECO:0000313" key="4">
    <source>
        <dbReference type="Proteomes" id="UP000243807"/>
    </source>
</evidence>
<organism evidence="3 4">
    <name type="scientific">Acidihalobacter ferrooxydans</name>
    <dbReference type="NCBI Taxonomy" id="1765967"/>
    <lineage>
        <taxon>Bacteria</taxon>
        <taxon>Pseudomonadati</taxon>
        <taxon>Pseudomonadota</taxon>
        <taxon>Gammaproteobacteria</taxon>
        <taxon>Chromatiales</taxon>
        <taxon>Ectothiorhodospiraceae</taxon>
        <taxon>Acidihalobacter</taxon>
    </lineage>
</organism>
<dbReference type="PROSITE" id="PS51084">
    <property type="entry name" value="HIT_2"/>
    <property type="match status" value="1"/>
</dbReference>
<dbReference type="InterPro" id="IPR036265">
    <property type="entry name" value="HIT-like_sf"/>
</dbReference>
<dbReference type="AlphaFoldDB" id="A0A1P8ULI0"/>
<reference evidence="3 4" key="1">
    <citation type="submission" date="2017-01" db="EMBL/GenBank/DDBJ databases">
        <title>Draft sequence of Acidihalobacter ferrooxidans strain DSM 14175 (strain V8).</title>
        <authorList>
            <person name="Khaleque H.N."/>
            <person name="Ramsay J.P."/>
            <person name="Murphy R.J.T."/>
            <person name="Kaksonen A.H."/>
            <person name="Boxall N.J."/>
            <person name="Watkin E.L.J."/>
        </authorList>
    </citation>
    <scope>NUCLEOTIDE SEQUENCE [LARGE SCALE GENOMIC DNA]</scope>
    <source>
        <strain evidence="3 4">V8</strain>
    </source>
</reference>
<dbReference type="Gene3D" id="3.30.428.10">
    <property type="entry name" value="HIT-like"/>
    <property type="match status" value="1"/>
</dbReference>
<evidence type="ECO:0000256" key="1">
    <source>
        <dbReference type="PROSITE-ProRule" id="PRU00464"/>
    </source>
</evidence>
<dbReference type="SUPFAM" id="SSF54197">
    <property type="entry name" value="HIT-like"/>
    <property type="match status" value="1"/>
</dbReference>
<dbReference type="Proteomes" id="UP000243807">
    <property type="component" value="Chromosome"/>
</dbReference>
<dbReference type="InterPro" id="IPR026026">
    <property type="entry name" value="HIT_Hint"/>
</dbReference>
<dbReference type="PIRSF" id="PIRSF000714">
    <property type="entry name" value="HIT"/>
    <property type="match status" value="1"/>
</dbReference>
<evidence type="ECO:0000259" key="2">
    <source>
        <dbReference type="PROSITE" id="PS51084"/>
    </source>
</evidence>
<dbReference type="GO" id="GO:0003824">
    <property type="term" value="F:catalytic activity"/>
    <property type="evidence" value="ECO:0007669"/>
    <property type="project" value="InterPro"/>
</dbReference>
<comment type="caution">
    <text evidence="1">Lacks conserved residue(s) required for the propagation of feature annotation.</text>
</comment>
<keyword evidence="4" id="KW-1185">Reference proteome</keyword>
<gene>
    <name evidence="3" type="ORF">BW247_11400</name>
</gene>
<sequence length="140" mass="15310">MSPLDPRLGADTLSLGTVYGSRLLLMNNALLPWFILVPDTPHIELFELPAAQQSALLTAVNALSELLKTDLAAQKINVATIGNVVAQLHVHVVGRREDDFCWPGVVWGWGTQQRRAYAPDEATRIAAVVRTRLGTAFEPL</sequence>
<name>A0A1P8ULI0_9GAMM</name>
<dbReference type="Pfam" id="PF01230">
    <property type="entry name" value="HIT"/>
    <property type="match status" value="1"/>
</dbReference>
<protein>
    <recommendedName>
        <fullName evidence="2">HIT domain-containing protein</fullName>
    </recommendedName>
</protein>
<feature type="domain" description="HIT" evidence="2">
    <location>
        <begin position="35"/>
        <end position="102"/>
    </location>
</feature>
<dbReference type="STRING" id="1765967.BW247_11400"/>
<dbReference type="EMBL" id="CP019434">
    <property type="protein sequence ID" value="APZ44687.1"/>
    <property type="molecule type" value="Genomic_DNA"/>
</dbReference>
<dbReference type="InterPro" id="IPR011146">
    <property type="entry name" value="HIT-like"/>
</dbReference>